<name>A0A0G4EKX1_VITBC</name>
<accession>A0A0G4EKX1</accession>
<evidence type="ECO:0000256" key="1">
    <source>
        <dbReference type="SAM" id="MobiDB-lite"/>
    </source>
</evidence>
<organism evidence="2 3">
    <name type="scientific">Vitrella brassicaformis (strain CCMP3155)</name>
    <dbReference type="NCBI Taxonomy" id="1169540"/>
    <lineage>
        <taxon>Eukaryota</taxon>
        <taxon>Sar</taxon>
        <taxon>Alveolata</taxon>
        <taxon>Colpodellida</taxon>
        <taxon>Vitrellaceae</taxon>
        <taxon>Vitrella</taxon>
    </lineage>
</organism>
<feature type="region of interest" description="Disordered" evidence="1">
    <location>
        <begin position="134"/>
        <end position="158"/>
    </location>
</feature>
<dbReference type="InParanoid" id="A0A0G4EKX1"/>
<gene>
    <name evidence="2" type="ORF">Vbra_12209</name>
</gene>
<proteinExistence type="predicted"/>
<evidence type="ECO:0000313" key="2">
    <source>
        <dbReference type="EMBL" id="CEL97585.1"/>
    </source>
</evidence>
<dbReference type="Proteomes" id="UP000041254">
    <property type="component" value="Unassembled WGS sequence"/>
</dbReference>
<evidence type="ECO:0000313" key="3">
    <source>
        <dbReference type="Proteomes" id="UP000041254"/>
    </source>
</evidence>
<dbReference type="AlphaFoldDB" id="A0A0G4EKX1"/>
<feature type="compositionally biased region" description="Basic and acidic residues" evidence="1">
    <location>
        <begin position="134"/>
        <end position="146"/>
    </location>
</feature>
<feature type="region of interest" description="Disordered" evidence="1">
    <location>
        <begin position="1"/>
        <end position="26"/>
    </location>
</feature>
<keyword evidence="3" id="KW-1185">Reference proteome</keyword>
<dbReference type="EMBL" id="CDMY01000255">
    <property type="protein sequence ID" value="CEL97585.1"/>
    <property type="molecule type" value="Genomic_DNA"/>
</dbReference>
<dbReference type="PhylomeDB" id="A0A0G4EKX1"/>
<reference evidence="2 3" key="1">
    <citation type="submission" date="2014-11" db="EMBL/GenBank/DDBJ databases">
        <authorList>
            <person name="Zhu J."/>
            <person name="Qi W."/>
            <person name="Song R."/>
        </authorList>
    </citation>
    <scope>NUCLEOTIDE SEQUENCE [LARGE SCALE GENOMIC DNA]</scope>
</reference>
<sequence length="655" mass="71831">MEPPINGNHYRLVSRSGRQPNNDGPDRIARETLLSIYGYIPPWAVTRVAPNKRVLSSTPPLYDHFDIDCSDETTRGVWERLPSRLARKWGAMARNLKQVTVRYPHCHLRDGDEGDDWCQCTWVSVIEAHATAREAHNKKHDKDKEGGAQGPAGEQQGGSLHTITFEKVELTNDEFRALDWQDPRSLILRRPLRSVTLSGLKSIRGLRHAHCTLIDERGWAMPSLERAEGHACGSFIRTSGSLTDLEIATDSSPRSSGLHEGGFDEGKLVHGIDRLKDVLHRHKIRSLTEIKAAVPVVHRAVNTSKLLAFVQALEALEASLTPATSTNTTTTSISTAFARPLQMVLVNRLTVKTMRISLPLDRQSAFPSPLFAAAVRHIARRAESVIWDVDRAHVAALTTPTTAEKELMAALRFDKATTVKLRGGGGTLASTAALHDLSPDAFPATKLVIDTRGGCVTAASILASKMPCVRDVRLGVSAGEGGSGVLAEGEVVSILRSIGGKRRLASLVVRGVVLGEGGLMWGEGGHELEIEDLEVHIDGFALPPWDKVLCEAGPCSEAAVTSFVSSVPSLLQLRGMRVLRIMVSGRDLQENSARAMWLALRGHFPEVYRNEVDGFNVTWSQKPRVLHLTYDDGFGFRWGGDWVYETTVTARRIDT</sequence>
<protein>
    <submittedName>
        <fullName evidence="2">Uncharacterized protein</fullName>
    </submittedName>
</protein>
<dbReference type="VEuPathDB" id="CryptoDB:Vbra_12209"/>